<dbReference type="InterPro" id="IPR018499">
    <property type="entry name" value="Tetraspanin/Peripherin"/>
</dbReference>
<organism evidence="6 7">
    <name type="scientific">Fragariocoptes setiger</name>
    <dbReference type="NCBI Taxonomy" id="1670756"/>
    <lineage>
        <taxon>Eukaryota</taxon>
        <taxon>Metazoa</taxon>
        <taxon>Ecdysozoa</taxon>
        <taxon>Arthropoda</taxon>
        <taxon>Chelicerata</taxon>
        <taxon>Arachnida</taxon>
        <taxon>Acari</taxon>
        <taxon>Acariformes</taxon>
        <taxon>Trombidiformes</taxon>
        <taxon>Prostigmata</taxon>
        <taxon>Eupodina</taxon>
        <taxon>Eriophyoidea</taxon>
        <taxon>Phytoptidae</taxon>
        <taxon>Fragariocoptes</taxon>
    </lineage>
</organism>
<feature type="non-terminal residue" evidence="6">
    <location>
        <position position="1"/>
    </location>
</feature>
<keyword evidence="4 5" id="KW-0472">Membrane</keyword>
<dbReference type="CDD" id="cd03127">
    <property type="entry name" value="tetraspanin_LEL"/>
    <property type="match status" value="1"/>
</dbReference>
<proteinExistence type="predicted"/>
<name>A0ABQ7S6K9_9ACAR</name>
<accession>A0ABQ7S6K9</accession>
<keyword evidence="3 5" id="KW-1133">Transmembrane helix</keyword>
<keyword evidence="7" id="KW-1185">Reference proteome</keyword>
<sequence length="307" mass="33554">VHITHTKGLNALNIGSINNQHKGALVWRTRELGDGQVPVNHMVLQASNGVDNIDLASLISYSVDDKLWNLEVTTQPESNVKELVGLAIIVVSLWVLATSSSSLKQLFDGKLPVTYFFLGLGFILFINGILGCSGASRRNRVMMKIALFISFLIIIAELGALVTISIFRANSTELIDQTWKELNPTTKNLIQKQLTCCALNGPIDYDSSREIDPSCYHHEPMANLSGADSSSSIVETGNRVLNTTGCRAKIADFFFENRLILLAIIAGVFGAQIITMLLLSSAIGYAKKRHDSLEELDAHGHHGATYM</sequence>
<comment type="subcellular location">
    <subcellularLocation>
        <location evidence="1">Membrane</location>
        <topology evidence="1">Multi-pass membrane protein</topology>
    </subcellularLocation>
</comment>
<evidence type="ECO:0000313" key="6">
    <source>
        <dbReference type="EMBL" id="KAG9509073.1"/>
    </source>
</evidence>
<feature type="transmembrane region" description="Helical" evidence="5">
    <location>
        <begin position="115"/>
        <end position="133"/>
    </location>
</feature>
<feature type="transmembrane region" description="Helical" evidence="5">
    <location>
        <begin position="145"/>
        <end position="167"/>
    </location>
</feature>
<dbReference type="SUPFAM" id="SSF48652">
    <property type="entry name" value="Tetraspanin"/>
    <property type="match status" value="1"/>
</dbReference>
<feature type="transmembrane region" description="Helical" evidence="5">
    <location>
        <begin position="83"/>
        <end position="103"/>
    </location>
</feature>
<evidence type="ECO:0000256" key="4">
    <source>
        <dbReference type="ARBA" id="ARBA00023136"/>
    </source>
</evidence>
<evidence type="ECO:0000256" key="5">
    <source>
        <dbReference type="SAM" id="Phobius"/>
    </source>
</evidence>
<dbReference type="Proteomes" id="UP000825002">
    <property type="component" value="Unassembled WGS sequence"/>
</dbReference>
<evidence type="ECO:0000313" key="7">
    <source>
        <dbReference type="Proteomes" id="UP000825002"/>
    </source>
</evidence>
<dbReference type="PANTHER" id="PTHR19282">
    <property type="entry name" value="TETRASPANIN"/>
    <property type="match status" value="1"/>
</dbReference>
<evidence type="ECO:0000256" key="2">
    <source>
        <dbReference type="ARBA" id="ARBA00022692"/>
    </source>
</evidence>
<reference evidence="6 7" key="1">
    <citation type="submission" date="2020-10" db="EMBL/GenBank/DDBJ databases">
        <authorList>
            <person name="Klimov P.B."/>
            <person name="Dyachkov S.M."/>
            <person name="Chetverikov P.E."/>
        </authorList>
    </citation>
    <scope>NUCLEOTIDE SEQUENCE [LARGE SCALE GENOMIC DNA]</scope>
    <source>
        <strain evidence="6">BMOC 18-1129-001#AD2665</strain>
        <tissue evidence="6">Entire mites</tissue>
    </source>
</reference>
<dbReference type="PANTHER" id="PTHR19282:SF551">
    <property type="entry name" value="RE08073P-RELATED"/>
    <property type="match status" value="1"/>
</dbReference>
<gene>
    <name evidence="6" type="primary">Tspan1</name>
    <name evidence="6" type="ORF">GZH46_02418</name>
</gene>
<protein>
    <submittedName>
        <fullName evidence="6">Tetraspanin-1</fullName>
    </submittedName>
</protein>
<keyword evidence="2 5" id="KW-0812">Transmembrane</keyword>
<dbReference type="EMBL" id="JAIFTH010000697">
    <property type="protein sequence ID" value="KAG9509073.1"/>
    <property type="molecule type" value="Genomic_DNA"/>
</dbReference>
<evidence type="ECO:0000256" key="1">
    <source>
        <dbReference type="ARBA" id="ARBA00004141"/>
    </source>
</evidence>
<feature type="transmembrane region" description="Helical" evidence="5">
    <location>
        <begin position="259"/>
        <end position="279"/>
    </location>
</feature>
<dbReference type="InterPro" id="IPR008952">
    <property type="entry name" value="Tetraspanin_EC2_sf"/>
</dbReference>
<evidence type="ECO:0000256" key="3">
    <source>
        <dbReference type="ARBA" id="ARBA00022989"/>
    </source>
</evidence>
<comment type="caution">
    <text evidence="6">The sequence shown here is derived from an EMBL/GenBank/DDBJ whole genome shotgun (WGS) entry which is preliminary data.</text>
</comment>
<dbReference type="Pfam" id="PF00335">
    <property type="entry name" value="Tetraspanin"/>
    <property type="match status" value="1"/>
</dbReference>